<feature type="region of interest" description="Disordered" evidence="1">
    <location>
        <begin position="1"/>
        <end position="156"/>
    </location>
</feature>
<dbReference type="Proteomes" id="UP001479436">
    <property type="component" value="Unassembled WGS sequence"/>
</dbReference>
<protein>
    <submittedName>
        <fullName evidence="2">Uncharacterized protein</fullName>
    </submittedName>
</protein>
<feature type="non-terminal residue" evidence="2">
    <location>
        <position position="190"/>
    </location>
</feature>
<organism evidence="2 3">
    <name type="scientific">Basidiobolus ranarum</name>
    <dbReference type="NCBI Taxonomy" id="34480"/>
    <lineage>
        <taxon>Eukaryota</taxon>
        <taxon>Fungi</taxon>
        <taxon>Fungi incertae sedis</taxon>
        <taxon>Zoopagomycota</taxon>
        <taxon>Entomophthoromycotina</taxon>
        <taxon>Basidiobolomycetes</taxon>
        <taxon>Basidiobolales</taxon>
        <taxon>Basidiobolaceae</taxon>
        <taxon>Basidiobolus</taxon>
    </lineage>
</organism>
<evidence type="ECO:0000313" key="3">
    <source>
        <dbReference type="Proteomes" id="UP001479436"/>
    </source>
</evidence>
<reference evidence="2 3" key="1">
    <citation type="submission" date="2023-04" db="EMBL/GenBank/DDBJ databases">
        <title>Genome of Basidiobolus ranarum AG-B5.</title>
        <authorList>
            <person name="Stajich J.E."/>
            <person name="Carter-House D."/>
            <person name="Gryganskyi A."/>
        </authorList>
    </citation>
    <scope>NUCLEOTIDE SEQUENCE [LARGE SCALE GENOMIC DNA]</scope>
    <source>
        <strain evidence="2 3">AG-B5</strain>
    </source>
</reference>
<sequence>MSVPDTNDELLRQQLVTNTPPPSLPPLSETLSNLFPGSPKSSSSILTSPTSAEAPLATPILGTSSSQPLGIDTHNASGSFDHQQLPPIVSRDSLPSISNGTSSYLSHTEQPTQAPMSRNPQASPRSQSYPYATPISHLNEHQHPVVHRARSHNSAIPWEGNYRAEAYYTYHQGNDDSQKEFSFVSLPGVN</sequence>
<name>A0ABR2VQX9_9FUNG</name>
<comment type="caution">
    <text evidence="2">The sequence shown here is derived from an EMBL/GenBank/DDBJ whole genome shotgun (WGS) entry which is preliminary data.</text>
</comment>
<proteinExistence type="predicted"/>
<accession>A0ABR2VQX9</accession>
<evidence type="ECO:0000256" key="1">
    <source>
        <dbReference type="SAM" id="MobiDB-lite"/>
    </source>
</evidence>
<dbReference type="EMBL" id="JASJQH010008178">
    <property type="protein sequence ID" value="KAK9694608.1"/>
    <property type="molecule type" value="Genomic_DNA"/>
</dbReference>
<feature type="compositionally biased region" description="Polar residues" evidence="1">
    <location>
        <begin position="93"/>
        <end position="130"/>
    </location>
</feature>
<evidence type="ECO:0000313" key="2">
    <source>
        <dbReference type="EMBL" id="KAK9694608.1"/>
    </source>
</evidence>
<gene>
    <name evidence="2" type="ORF">K7432_013356</name>
</gene>
<feature type="compositionally biased region" description="Polar residues" evidence="1">
    <location>
        <begin position="61"/>
        <end position="82"/>
    </location>
</feature>
<keyword evidence="3" id="KW-1185">Reference proteome</keyword>
<feature type="compositionally biased region" description="Low complexity" evidence="1">
    <location>
        <begin position="26"/>
        <end position="51"/>
    </location>
</feature>